<accession>A0A4Z1E7W4</accession>
<sequence>MLLVRIWKYWSDKKCDQFNEKKSTMRLWTRARMARGKGEAKRETKSKTLIILPNDDTAEKTCHYLHIAALAM</sequence>
<evidence type="ECO:0000313" key="1">
    <source>
        <dbReference type="EMBL" id="TGO06832.1"/>
    </source>
</evidence>
<protein>
    <submittedName>
        <fullName evidence="1">Uncharacterized protein</fullName>
    </submittedName>
</protein>
<proteinExistence type="predicted"/>
<gene>
    <name evidence="1" type="ORF">BTUL_0459g00020</name>
</gene>
<evidence type="ECO:0000313" key="2">
    <source>
        <dbReference type="Proteomes" id="UP000297777"/>
    </source>
</evidence>
<comment type="caution">
    <text evidence="1">The sequence shown here is derived from an EMBL/GenBank/DDBJ whole genome shotgun (WGS) entry which is preliminary data.</text>
</comment>
<organism evidence="1 2">
    <name type="scientific">Botrytis tulipae</name>
    <dbReference type="NCBI Taxonomy" id="87230"/>
    <lineage>
        <taxon>Eukaryota</taxon>
        <taxon>Fungi</taxon>
        <taxon>Dikarya</taxon>
        <taxon>Ascomycota</taxon>
        <taxon>Pezizomycotina</taxon>
        <taxon>Leotiomycetes</taxon>
        <taxon>Helotiales</taxon>
        <taxon>Sclerotiniaceae</taxon>
        <taxon>Botrytis</taxon>
    </lineage>
</organism>
<dbReference type="EMBL" id="PQXH01000454">
    <property type="protein sequence ID" value="TGO06832.1"/>
    <property type="molecule type" value="Genomic_DNA"/>
</dbReference>
<reference evidence="1 2" key="1">
    <citation type="submission" date="2017-12" db="EMBL/GenBank/DDBJ databases">
        <title>Comparative genomics of Botrytis spp.</title>
        <authorList>
            <person name="Valero-Jimenez C.A."/>
            <person name="Tapia P."/>
            <person name="Veloso J."/>
            <person name="Silva-Moreno E."/>
            <person name="Staats M."/>
            <person name="Valdes J.H."/>
            <person name="Van Kan J.A.L."/>
        </authorList>
    </citation>
    <scope>NUCLEOTIDE SEQUENCE [LARGE SCALE GENOMIC DNA]</scope>
    <source>
        <strain evidence="1 2">Bt9001</strain>
    </source>
</reference>
<keyword evidence="2" id="KW-1185">Reference proteome</keyword>
<dbReference type="Proteomes" id="UP000297777">
    <property type="component" value="Unassembled WGS sequence"/>
</dbReference>
<name>A0A4Z1E7W4_9HELO</name>
<dbReference type="AlphaFoldDB" id="A0A4Z1E7W4"/>